<dbReference type="InterPro" id="IPR001962">
    <property type="entry name" value="Asn_synthase"/>
</dbReference>
<gene>
    <name evidence="12" type="ordered locus">Mmc1_3228</name>
</gene>
<dbReference type="EC" id="6.3.5.4" evidence="3"/>
<organism evidence="12 13">
    <name type="scientific">Magnetococcus marinus (strain ATCC BAA-1437 / JCM 17883 / MC-1)</name>
    <dbReference type="NCBI Taxonomy" id="156889"/>
    <lineage>
        <taxon>Bacteria</taxon>
        <taxon>Pseudomonadati</taxon>
        <taxon>Pseudomonadota</taxon>
        <taxon>Magnetococcia</taxon>
        <taxon>Magnetococcales</taxon>
        <taxon>Magnetococcaceae</taxon>
        <taxon>Magnetococcus</taxon>
    </lineage>
</organism>
<comment type="similarity">
    <text evidence="2">Belongs to the asparagine synthetase family.</text>
</comment>
<dbReference type="NCBIfam" id="TIGR01536">
    <property type="entry name" value="asn_synth_AEB"/>
    <property type="match status" value="1"/>
</dbReference>
<dbReference type="InterPro" id="IPR014729">
    <property type="entry name" value="Rossmann-like_a/b/a_fold"/>
</dbReference>
<keyword evidence="5 9" id="KW-0067">ATP-binding</keyword>
<dbReference type="GO" id="GO:0004066">
    <property type="term" value="F:asparagine synthase (glutamine-hydrolyzing) activity"/>
    <property type="evidence" value="ECO:0007669"/>
    <property type="project" value="UniProtKB-EC"/>
</dbReference>
<dbReference type="AlphaFoldDB" id="A0LCM5"/>
<dbReference type="PANTHER" id="PTHR43284">
    <property type="entry name" value="ASPARAGINE SYNTHETASE (GLUTAMINE-HYDROLYZING)"/>
    <property type="match status" value="1"/>
</dbReference>
<evidence type="ECO:0000256" key="8">
    <source>
        <dbReference type="PIRSR" id="PIRSR001589-1"/>
    </source>
</evidence>
<dbReference type="CDD" id="cd01991">
    <property type="entry name" value="Asn_synthase_B_C"/>
    <property type="match status" value="1"/>
</dbReference>
<evidence type="ECO:0000256" key="2">
    <source>
        <dbReference type="ARBA" id="ARBA00005752"/>
    </source>
</evidence>
<dbReference type="InterPro" id="IPR006426">
    <property type="entry name" value="Asn_synth_AEB"/>
</dbReference>
<feature type="active site" description="For GATase activity" evidence="8">
    <location>
        <position position="2"/>
    </location>
</feature>
<keyword evidence="4 9" id="KW-0547">Nucleotide-binding</keyword>
<dbReference type="HOGENOM" id="CLU_014658_3_1_5"/>
<dbReference type="Gene3D" id="3.40.50.620">
    <property type="entry name" value="HUPs"/>
    <property type="match status" value="1"/>
</dbReference>
<dbReference type="CDD" id="cd00712">
    <property type="entry name" value="AsnB"/>
    <property type="match status" value="1"/>
</dbReference>
<dbReference type="OrthoDB" id="9763290at2"/>
<evidence type="ECO:0000256" key="9">
    <source>
        <dbReference type="PIRSR" id="PIRSR001589-2"/>
    </source>
</evidence>
<dbReference type="InterPro" id="IPR051786">
    <property type="entry name" value="ASN_synthetase/amidase"/>
</dbReference>
<dbReference type="Pfam" id="PF13537">
    <property type="entry name" value="GATase_7"/>
    <property type="match status" value="1"/>
</dbReference>
<dbReference type="STRING" id="156889.Mmc1_3228"/>
<feature type="site" description="Important for beta-aspartyl-AMP intermediate formation" evidence="10">
    <location>
        <position position="381"/>
    </location>
</feature>
<reference evidence="12 13" key="2">
    <citation type="journal article" date="2012" name="Int. J. Syst. Evol. Microbiol.">
        <title>Magnetococcus marinus gen. nov., sp. nov., a marine, magnetotactic bacterium that represents a novel lineage (Magnetococcaceae fam. nov.; Magnetococcales ord. nov.) at the base of the Alphaproteobacteria.</title>
        <authorList>
            <person name="Bazylinski D.A."/>
            <person name="Williams T.J."/>
            <person name="Lefevre C.T."/>
            <person name="Berg R.J."/>
            <person name="Zhang C.L."/>
            <person name="Bowser S.S."/>
            <person name="Dean A.J."/>
            <person name="Beveridge T.J."/>
        </authorList>
    </citation>
    <scope>NUCLEOTIDE SEQUENCE [LARGE SCALE GENOMIC DNA]</scope>
    <source>
        <strain evidence="13">ATCC BAA-1437 / JCM 17883 / MC-1</strain>
    </source>
</reference>
<dbReference type="GO" id="GO:0005829">
    <property type="term" value="C:cytosol"/>
    <property type="evidence" value="ECO:0007669"/>
    <property type="project" value="TreeGrafter"/>
</dbReference>
<accession>A0LCM5</accession>
<protein>
    <recommendedName>
        <fullName evidence="3">asparagine synthase (glutamine-hydrolyzing)</fullName>
        <ecNumber evidence="3">6.3.5.4</ecNumber>
    </recommendedName>
</protein>
<dbReference type="KEGG" id="mgm:Mmc1_3228"/>
<keyword evidence="6 8" id="KW-0315">Glutamine amidotransferase</keyword>
<evidence type="ECO:0000256" key="6">
    <source>
        <dbReference type="ARBA" id="ARBA00022962"/>
    </source>
</evidence>
<feature type="binding site" evidence="9">
    <location>
        <position position="105"/>
    </location>
    <ligand>
        <name>L-glutamine</name>
        <dbReference type="ChEBI" id="CHEBI:58359"/>
    </ligand>
</feature>
<evidence type="ECO:0000256" key="7">
    <source>
        <dbReference type="ARBA" id="ARBA00048741"/>
    </source>
</evidence>
<dbReference type="EMBL" id="CP000471">
    <property type="protein sequence ID" value="ABK45718.1"/>
    <property type="molecule type" value="Genomic_DNA"/>
</dbReference>
<dbReference type="InterPro" id="IPR017932">
    <property type="entry name" value="GATase_2_dom"/>
</dbReference>
<evidence type="ECO:0000256" key="3">
    <source>
        <dbReference type="ARBA" id="ARBA00012737"/>
    </source>
</evidence>
<dbReference type="Proteomes" id="UP000002586">
    <property type="component" value="Chromosome"/>
</dbReference>
<evidence type="ECO:0000256" key="5">
    <source>
        <dbReference type="ARBA" id="ARBA00022840"/>
    </source>
</evidence>
<feature type="domain" description="Glutamine amidotransferase type-2" evidence="11">
    <location>
        <begin position="2"/>
        <end position="219"/>
    </location>
</feature>
<dbReference type="Gene3D" id="3.60.20.10">
    <property type="entry name" value="Glutamine Phosphoribosylpyrophosphate, subunit 1, domain 1"/>
    <property type="match status" value="1"/>
</dbReference>
<evidence type="ECO:0000256" key="1">
    <source>
        <dbReference type="ARBA" id="ARBA00005187"/>
    </source>
</evidence>
<comment type="catalytic activity">
    <reaction evidence="7">
        <text>L-aspartate + L-glutamine + ATP + H2O = L-asparagine + L-glutamate + AMP + diphosphate + H(+)</text>
        <dbReference type="Rhea" id="RHEA:12228"/>
        <dbReference type="ChEBI" id="CHEBI:15377"/>
        <dbReference type="ChEBI" id="CHEBI:15378"/>
        <dbReference type="ChEBI" id="CHEBI:29985"/>
        <dbReference type="ChEBI" id="CHEBI:29991"/>
        <dbReference type="ChEBI" id="CHEBI:30616"/>
        <dbReference type="ChEBI" id="CHEBI:33019"/>
        <dbReference type="ChEBI" id="CHEBI:58048"/>
        <dbReference type="ChEBI" id="CHEBI:58359"/>
        <dbReference type="ChEBI" id="CHEBI:456215"/>
        <dbReference type="EC" id="6.3.5.4"/>
    </reaction>
</comment>
<evidence type="ECO:0000313" key="12">
    <source>
        <dbReference type="EMBL" id="ABK45718.1"/>
    </source>
</evidence>
<keyword evidence="8" id="KW-0061">Asparagine biosynthesis</keyword>
<dbReference type="InterPro" id="IPR033738">
    <property type="entry name" value="AsnB_N"/>
</dbReference>
<reference evidence="13" key="1">
    <citation type="journal article" date="2009" name="Appl. Environ. Microbiol.">
        <title>Complete genome sequence of the chemolithoautotrophic marine magnetotactic coccus strain MC-1.</title>
        <authorList>
            <person name="Schubbe S."/>
            <person name="Williams T.J."/>
            <person name="Xie G."/>
            <person name="Kiss H.E."/>
            <person name="Brettin T.S."/>
            <person name="Martinez D."/>
            <person name="Ross C.A."/>
            <person name="Schuler D."/>
            <person name="Cox B.L."/>
            <person name="Nealson K.H."/>
            <person name="Bazylinski D.A."/>
        </authorList>
    </citation>
    <scope>NUCLEOTIDE SEQUENCE [LARGE SCALE GENOMIC DNA]</scope>
    <source>
        <strain evidence="13">ATCC BAA-1437 / JCM 17883 / MC-1</strain>
    </source>
</reference>
<dbReference type="eggNOG" id="COG0367">
    <property type="taxonomic scope" value="Bacteria"/>
</dbReference>
<dbReference type="SUPFAM" id="SSF56235">
    <property type="entry name" value="N-terminal nucleophile aminohydrolases (Ntn hydrolases)"/>
    <property type="match status" value="1"/>
</dbReference>
<feature type="binding site" evidence="9">
    <location>
        <begin position="379"/>
        <end position="380"/>
    </location>
    <ligand>
        <name>ATP</name>
        <dbReference type="ChEBI" id="CHEBI:30616"/>
    </ligand>
</feature>
<evidence type="ECO:0000313" key="13">
    <source>
        <dbReference type="Proteomes" id="UP000002586"/>
    </source>
</evidence>
<keyword evidence="12" id="KW-0436">Ligase</keyword>
<evidence type="ECO:0000256" key="4">
    <source>
        <dbReference type="ARBA" id="ARBA00022741"/>
    </source>
</evidence>
<dbReference type="GO" id="GO:0005524">
    <property type="term" value="F:ATP binding"/>
    <property type="evidence" value="ECO:0007669"/>
    <property type="project" value="UniProtKB-KW"/>
</dbReference>
<keyword evidence="8" id="KW-0028">Amino-acid biosynthesis</keyword>
<sequence>MCGISGFYQPAASEQELAHNITRMTATLQRRGPDDGGFWLEPSCGLALGHRRLAIQDLSPLGHQPMADASGRYQIVFNGEIYNFLELKQNLERHYGPQPWRGHSDTEVLLALIGHSGLEAALAQCRGMFALALWDRQQRILTLARDRLGEKPLYYGRQGDSLLFASELKALRAHPHWQGGVDRHALTLFMRHSTVPAPYTIHPGIHKLQAGCYQRFQWHPEQGMQDLGMIHYWSMSQVVAHANAHPFDGDETAALQAVEQQLMAIIGRQMVADVPLGAFLSGGIDSSLITAMMQAQSSRPVQSFTIGFAEASHDESAYAQAIARHLGTQHTTLQVTPQDALALVPSLPLIYDEPFSDASQLPTTLLAGLTRQHVTVALSGDGGDELFGGYDRYGESMALWRLRGRVPSPLRRPLARAGRALPSGVWSALLRPVAACLPAKARDNPGDIVHKMMDLLVQPDFAHLYRHMLSHWSDPGNLVVGGHEPPTNLTRGWTQPWRQDPVAQMMYWDTLLYLPDDILVKVDRAAMWSSLECRIPLLDHRLVELVWSMPMHFKRRDGVPKWLLQRLLGKRVPEALFERPKMGFGVPLERWLRGPLKGWAQDLLAPALLQRQGYLNPEPIARIWRQHQQGSHNWHHLLWDLLMWQAWLAEHEG</sequence>
<dbReference type="Pfam" id="PF00733">
    <property type="entry name" value="Asn_synthase"/>
    <property type="match status" value="1"/>
</dbReference>
<feature type="binding site" evidence="9">
    <location>
        <position position="306"/>
    </location>
    <ligand>
        <name>ATP</name>
        <dbReference type="ChEBI" id="CHEBI:30616"/>
    </ligand>
</feature>
<dbReference type="PROSITE" id="PS51278">
    <property type="entry name" value="GATASE_TYPE_2"/>
    <property type="match status" value="1"/>
</dbReference>
<comment type="pathway">
    <text evidence="1">Amino-acid biosynthesis; L-asparagine biosynthesis; L-asparagine from L-aspartate (L-Gln route): step 1/1.</text>
</comment>
<name>A0LCM5_MAGMM</name>
<dbReference type="InterPro" id="IPR029055">
    <property type="entry name" value="Ntn_hydrolases_N"/>
</dbReference>
<evidence type="ECO:0000259" key="11">
    <source>
        <dbReference type="PROSITE" id="PS51278"/>
    </source>
</evidence>
<dbReference type="GO" id="GO:0006529">
    <property type="term" value="P:asparagine biosynthetic process"/>
    <property type="evidence" value="ECO:0007669"/>
    <property type="project" value="UniProtKB-KW"/>
</dbReference>
<evidence type="ECO:0000256" key="10">
    <source>
        <dbReference type="PIRSR" id="PIRSR001589-3"/>
    </source>
</evidence>
<dbReference type="RefSeq" id="WP_011714780.1">
    <property type="nucleotide sequence ID" value="NC_008576.1"/>
</dbReference>
<keyword evidence="13" id="KW-1185">Reference proteome</keyword>
<dbReference type="PANTHER" id="PTHR43284:SF1">
    <property type="entry name" value="ASPARAGINE SYNTHETASE"/>
    <property type="match status" value="1"/>
</dbReference>
<proteinExistence type="inferred from homology"/>
<dbReference type="PIRSF" id="PIRSF001589">
    <property type="entry name" value="Asn_synthetase_glu-h"/>
    <property type="match status" value="1"/>
</dbReference>
<dbReference type="SUPFAM" id="SSF52402">
    <property type="entry name" value="Adenine nucleotide alpha hydrolases-like"/>
    <property type="match status" value="1"/>
</dbReference>